<evidence type="ECO:0008006" key="4">
    <source>
        <dbReference type="Google" id="ProtNLM"/>
    </source>
</evidence>
<name>A0A5C2SC24_9APHY</name>
<protein>
    <recommendedName>
        <fullName evidence="4">BTB domain-containing protein</fullName>
    </recommendedName>
</protein>
<dbReference type="AlphaFoldDB" id="A0A5C2SC24"/>
<feature type="region of interest" description="Disordered" evidence="1">
    <location>
        <begin position="1"/>
        <end position="23"/>
    </location>
</feature>
<proteinExistence type="predicted"/>
<evidence type="ECO:0000313" key="3">
    <source>
        <dbReference type="Proteomes" id="UP000313359"/>
    </source>
</evidence>
<accession>A0A5C2SC24</accession>
<organism evidence="2 3">
    <name type="scientific">Lentinus tigrinus ALCF2SS1-6</name>
    <dbReference type="NCBI Taxonomy" id="1328759"/>
    <lineage>
        <taxon>Eukaryota</taxon>
        <taxon>Fungi</taxon>
        <taxon>Dikarya</taxon>
        <taxon>Basidiomycota</taxon>
        <taxon>Agaricomycotina</taxon>
        <taxon>Agaricomycetes</taxon>
        <taxon>Polyporales</taxon>
        <taxon>Polyporaceae</taxon>
        <taxon>Lentinus</taxon>
    </lineage>
</organism>
<dbReference type="EMBL" id="ML122273">
    <property type="protein sequence ID" value="RPD58886.1"/>
    <property type="molecule type" value="Genomic_DNA"/>
</dbReference>
<sequence>MDSLRQKTETFHPPSNAHPVSSQSVPLGLSISTAFTPSELVDGAAPDLLIVTSDAVHFHVHTRSILALSTNAFNRALASPVNTLVVMETAAVMNVVLNVLYGWSCIVYEPEFEDVVVALAALVKYGASLPTLAVAPLPLFDLLLAQAPLHAIDIYASAGQYELEDVAVAVSAHLLAFSPSQLTDELALQMGPVYFKRILDLQQNRLLALKGIVLDPPAKHPPTLTCNIASRDELTTSWALATAQLVWDACPSISTDALQSAFERTCTGISCPDCRIKLQSRVQEVTRAWSAVKRTI</sequence>
<evidence type="ECO:0000256" key="1">
    <source>
        <dbReference type="SAM" id="MobiDB-lite"/>
    </source>
</evidence>
<dbReference type="STRING" id="1328759.A0A5C2SC24"/>
<dbReference type="Proteomes" id="UP000313359">
    <property type="component" value="Unassembled WGS sequence"/>
</dbReference>
<keyword evidence="3" id="KW-1185">Reference proteome</keyword>
<evidence type="ECO:0000313" key="2">
    <source>
        <dbReference type="EMBL" id="RPD58886.1"/>
    </source>
</evidence>
<feature type="compositionally biased region" description="Basic and acidic residues" evidence="1">
    <location>
        <begin position="1"/>
        <end position="10"/>
    </location>
</feature>
<gene>
    <name evidence="2" type="ORF">L227DRAFT_179400</name>
</gene>
<dbReference type="OrthoDB" id="3265815at2759"/>
<reference evidence="2" key="1">
    <citation type="journal article" date="2018" name="Genome Biol. Evol.">
        <title>Genomics and development of Lentinus tigrinus, a white-rot wood-decaying mushroom with dimorphic fruiting bodies.</title>
        <authorList>
            <person name="Wu B."/>
            <person name="Xu Z."/>
            <person name="Knudson A."/>
            <person name="Carlson A."/>
            <person name="Chen N."/>
            <person name="Kovaka S."/>
            <person name="LaButti K."/>
            <person name="Lipzen A."/>
            <person name="Pennachio C."/>
            <person name="Riley R."/>
            <person name="Schakwitz W."/>
            <person name="Umezawa K."/>
            <person name="Ohm R.A."/>
            <person name="Grigoriev I.V."/>
            <person name="Nagy L.G."/>
            <person name="Gibbons J."/>
            <person name="Hibbett D."/>
        </authorList>
    </citation>
    <scope>NUCLEOTIDE SEQUENCE [LARGE SCALE GENOMIC DNA]</scope>
    <source>
        <strain evidence="2">ALCF2SS1-6</strain>
    </source>
</reference>